<dbReference type="EMBL" id="BPQQ01000028">
    <property type="protein sequence ID" value="GJE00577.1"/>
    <property type="molecule type" value="Genomic_DNA"/>
</dbReference>
<name>A0ABQ4SC24_9HYPH</name>
<evidence type="ECO:0000313" key="3">
    <source>
        <dbReference type="Proteomes" id="UP001055153"/>
    </source>
</evidence>
<proteinExistence type="predicted"/>
<dbReference type="RefSeq" id="WP_238235462.1">
    <property type="nucleotide sequence ID" value="NZ_BPQQ01000028.1"/>
</dbReference>
<evidence type="ECO:0000313" key="2">
    <source>
        <dbReference type="EMBL" id="GJE00577.1"/>
    </source>
</evidence>
<organism evidence="2 3">
    <name type="scientific">Methylobacterium isbiliense</name>
    <dbReference type="NCBI Taxonomy" id="315478"/>
    <lineage>
        <taxon>Bacteria</taxon>
        <taxon>Pseudomonadati</taxon>
        <taxon>Pseudomonadota</taxon>
        <taxon>Alphaproteobacteria</taxon>
        <taxon>Hyphomicrobiales</taxon>
        <taxon>Methylobacteriaceae</taxon>
        <taxon>Methylobacterium</taxon>
    </lineage>
</organism>
<comment type="caution">
    <text evidence="2">The sequence shown here is derived from an EMBL/GenBank/DDBJ whole genome shotgun (WGS) entry which is preliminary data.</text>
</comment>
<keyword evidence="3" id="KW-1185">Reference proteome</keyword>
<accession>A0ABQ4SC24</accession>
<sequence length="147" mass="16316">MAALQPHAEHRQRRAAPRAAGRPGQMSLGLAAEKKLREDEQLSKQYRAWKRGKLQALLDGPHGAQVRELDRFMKAMGLADGPVLVARVAAAEWIQGMDRNARHDLLSLIGRRIALMRERNGLPPFNDGVVGDPPRAFEQIKGILGCR</sequence>
<feature type="region of interest" description="Disordered" evidence="1">
    <location>
        <begin position="1"/>
        <end position="29"/>
    </location>
</feature>
<gene>
    <name evidence="2" type="ORF">GMJLKIPL_2500</name>
</gene>
<reference evidence="2" key="2">
    <citation type="submission" date="2021-08" db="EMBL/GenBank/DDBJ databases">
        <authorList>
            <person name="Tani A."/>
            <person name="Ola A."/>
            <person name="Ogura Y."/>
            <person name="Katsura K."/>
            <person name="Hayashi T."/>
        </authorList>
    </citation>
    <scope>NUCLEOTIDE SEQUENCE</scope>
    <source>
        <strain evidence="2">DSM 17168</strain>
    </source>
</reference>
<reference evidence="2" key="1">
    <citation type="journal article" date="2021" name="Front. Microbiol.">
        <title>Comprehensive Comparative Genomics and Phenotyping of Methylobacterium Species.</title>
        <authorList>
            <person name="Alessa O."/>
            <person name="Ogura Y."/>
            <person name="Fujitani Y."/>
            <person name="Takami H."/>
            <person name="Hayashi T."/>
            <person name="Sahin N."/>
            <person name="Tani A."/>
        </authorList>
    </citation>
    <scope>NUCLEOTIDE SEQUENCE</scope>
    <source>
        <strain evidence="2">DSM 17168</strain>
    </source>
</reference>
<evidence type="ECO:0000256" key="1">
    <source>
        <dbReference type="SAM" id="MobiDB-lite"/>
    </source>
</evidence>
<protein>
    <submittedName>
        <fullName evidence="2">Uncharacterized protein</fullName>
    </submittedName>
</protein>
<dbReference type="Proteomes" id="UP001055153">
    <property type="component" value="Unassembled WGS sequence"/>
</dbReference>